<dbReference type="Gene3D" id="3.40.50.300">
    <property type="entry name" value="P-loop containing nucleotide triphosphate hydrolases"/>
    <property type="match status" value="2"/>
</dbReference>
<organism evidence="13 14">
    <name type="scientific">Bradyrhizobium erythrophlei</name>
    <dbReference type="NCBI Taxonomy" id="1437360"/>
    <lineage>
        <taxon>Bacteria</taxon>
        <taxon>Pseudomonadati</taxon>
        <taxon>Pseudomonadota</taxon>
        <taxon>Alphaproteobacteria</taxon>
        <taxon>Hyphomicrobiales</taxon>
        <taxon>Nitrobacteraceae</taxon>
        <taxon>Bradyrhizobium</taxon>
    </lineage>
</organism>
<evidence type="ECO:0000256" key="6">
    <source>
        <dbReference type="ARBA" id="ARBA00022840"/>
    </source>
</evidence>
<feature type="region of interest" description="Disordered" evidence="10">
    <location>
        <begin position="238"/>
        <end position="257"/>
    </location>
</feature>
<dbReference type="AlphaFoldDB" id="A0A1M5TM51"/>
<dbReference type="InterPro" id="IPR011698">
    <property type="entry name" value="GATase_3"/>
</dbReference>
<comment type="miscellaneous">
    <text evidence="9">The a and c carboxylates of hydrogenobyrinate are activated for nucleophilic attack via formation of a phosphorylated intermediate by ATP. CobB catalyzes first the amidation of the c-carboxylate, and then that of the a-carboxylate.</text>
</comment>
<feature type="active site" description="Nucleophile" evidence="9">
    <location>
        <position position="342"/>
    </location>
</feature>
<accession>A0A1M5TM51</accession>
<evidence type="ECO:0000256" key="3">
    <source>
        <dbReference type="ARBA" id="ARBA00022573"/>
    </source>
</evidence>
<dbReference type="GO" id="GO:0005524">
    <property type="term" value="F:ATP binding"/>
    <property type="evidence" value="ECO:0007669"/>
    <property type="project" value="UniProtKB-UniRule"/>
</dbReference>
<dbReference type="Pfam" id="PF01656">
    <property type="entry name" value="CbiA"/>
    <property type="match status" value="1"/>
</dbReference>
<dbReference type="GO" id="GO:0043802">
    <property type="term" value="F:hydrogenobyrinic acid a,c-diamide synthase (glutamine-hydrolysing) activity"/>
    <property type="evidence" value="ECO:0007669"/>
    <property type="project" value="UniProtKB-UniRule"/>
</dbReference>
<comment type="pathway">
    <text evidence="9">Cofactor biosynthesis; adenosylcobalamin biosynthesis; cob(II)yrinate a,c-diamide from precorrin-2 (aerobic route): step 9/10.</text>
</comment>
<dbReference type="Proteomes" id="UP000190675">
    <property type="component" value="Chromosome I"/>
</dbReference>
<feature type="domain" description="CobQ/CobB/MinD/ParA nucleotide binding" evidence="11">
    <location>
        <begin position="10"/>
        <end position="197"/>
    </location>
</feature>
<dbReference type="EMBL" id="LT670818">
    <property type="protein sequence ID" value="SHH51837.1"/>
    <property type="molecule type" value="Genomic_DNA"/>
</dbReference>
<dbReference type="InterPro" id="IPR029062">
    <property type="entry name" value="Class_I_gatase-like"/>
</dbReference>
<protein>
    <recommendedName>
        <fullName evidence="9">Hydrogenobyrinate a,c-diamide synthase</fullName>
        <ecNumber evidence="9">6.3.5.9</ecNumber>
    </recommendedName>
    <alternativeName>
        <fullName evidence="9">Hydrogenobyrinic acid a,c-diamide synthase</fullName>
    </alternativeName>
</protein>
<evidence type="ECO:0000313" key="14">
    <source>
        <dbReference type="Proteomes" id="UP000190675"/>
    </source>
</evidence>
<keyword evidence="8 9" id="KW-0315">Glutamine amidotransferase</keyword>
<proteinExistence type="inferred from homology"/>
<dbReference type="Pfam" id="PF07685">
    <property type="entry name" value="GATase_3"/>
    <property type="match status" value="1"/>
</dbReference>
<reference evidence="13 14" key="1">
    <citation type="submission" date="2016-11" db="EMBL/GenBank/DDBJ databases">
        <authorList>
            <person name="Jaros S."/>
            <person name="Januszkiewicz K."/>
            <person name="Wedrychowicz H."/>
        </authorList>
    </citation>
    <scope>NUCLEOTIDE SEQUENCE [LARGE SCALE GENOMIC DNA]</scope>
    <source>
        <strain evidence="13 14">GAS242</strain>
    </source>
</reference>
<dbReference type="NCBIfam" id="TIGR00379">
    <property type="entry name" value="cobB"/>
    <property type="match status" value="1"/>
</dbReference>
<dbReference type="OrthoDB" id="9764035at2"/>
<dbReference type="PANTHER" id="PTHR43873:SF1">
    <property type="entry name" value="COBYRINATE A,C-DIAMIDE SYNTHASE"/>
    <property type="match status" value="1"/>
</dbReference>
<dbReference type="Gene3D" id="3.40.50.880">
    <property type="match status" value="1"/>
</dbReference>
<evidence type="ECO:0000313" key="13">
    <source>
        <dbReference type="EMBL" id="SHH51837.1"/>
    </source>
</evidence>
<name>A0A1M5TM51_9BRAD</name>
<evidence type="ECO:0000256" key="2">
    <source>
        <dbReference type="ARBA" id="ARBA00006205"/>
    </source>
</evidence>
<comment type="function">
    <text evidence="9">Catalyzes the ATP-dependent amidation of the two carboxylate groups at positions a and c of hydrogenobyrinate, using either L-glutamine or ammonia as the nitrogen source.</text>
</comment>
<dbReference type="SUPFAM" id="SSF52317">
    <property type="entry name" value="Class I glutamine amidotransferase-like"/>
    <property type="match status" value="1"/>
</dbReference>
<evidence type="ECO:0000256" key="5">
    <source>
        <dbReference type="ARBA" id="ARBA00022741"/>
    </source>
</evidence>
<dbReference type="InterPro" id="IPR027417">
    <property type="entry name" value="P-loop_NTPase"/>
</dbReference>
<evidence type="ECO:0000256" key="8">
    <source>
        <dbReference type="ARBA" id="ARBA00022962"/>
    </source>
</evidence>
<dbReference type="GO" id="GO:0009236">
    <property type="term" value="P:cobalamin biosynthetic process"/>
    <property type="evidence" value="ECO:0007669"/>
    <property type="project" value="UniProtKB-UniRule"/>
</dbReference>
<evidence type="ECO:0000256" key="7">
    <source>
        <dbReference type="ARBA" id="ARBA00022842"/>
    </source>
</evidence>
<sequence length="451" mass="47830">MIRPAGPPGLIIAAPRSGAGKTTVTLGLLRALRRRGLAVQPFKCGPDYIDPAFHEVAAGHPSYNLDSWAMGAGLIAALAATASMDAEISVVEGVMGLFDGAAARGQSGSGTTADLASLLGWPVVLVLDVTGQTETAAAVALGCAGYRDDIDIAGVILNRVASARHLGLIAPAFERIKLPVFGAVLRDERIALPERHLGLVQAREIAAIDQHLDRFADVVDAAVDVDAIRRSARSAKVFPATSDERSNESQHHLPPPGQRIALAQDRAFSFMYPHLLRQWRRAGAEIIPFSPLADEAPDDSADAVWLPGGYPELHAGTLASAHSFRAGLRTLAERSIPIHGECGGYMVLGRGLEDADGRRHEMTGLLGLETSFLERKLHLGYRRARLQRDCSLGANGTEVFGHEFHYASTVSVNGDSLVDCRDASGIKVPEQGARQGSTTGTFFHVIDGAAA</sequence>
<dbReference type="PROSITE" id="PS51274">
    <property type="entry name" value="GATASE_COBBQ"/>
    <property type="match status" value="1"/>
</dbReference>
<evidence type="ECO:0000256" key="1">
    <source>
        <dbReference type="ARBA" id="ARBA00001946"/>
    </source>
</evidence>
<comment type="similarity">
    <text evidence="2">Belongs to the CobB/CobQ family. CobQ subfamily.</text>
</comment>
<comment type="domain">
    <text evidence="9">Comprises of two domains. The C-terminal domain contains the binding site for glutamine and catalyzes the hydrolysis of this substrate to glutamate and ammonia. The N-terminal domain is anticipated to bind ATP and hydrogenobyrinate and catalyzes the ultimate synthesis of the diamide product. The ammonia produced via the glutaminase domain is probably translocated to the adjacent domain via a molecular tunnel, where it reacts with an activated intermediate.</text>
</comment>
<evidence type="ECO:0000259" key="11">
    <source>
        <dbReference type="Pfam" id="PF01656"/>
    </source>
</evidence>
<evidence type="ECO:0000256" key="9">
    <source>
        <dbReference type="HAMAP-Rule" id="MF_00027"/>
    </source>
</evidence>
<keyword evidence="5 9" id="KW-0547">Nucleotide-binding</keyword>
<feature type="site" description="Increases nucleophilicity of active site Cys" evidence="9">
    <location>
        <position position="444"/>
    </location>
</feature>
<keyword evidence="4 9" id="KW-0436">Ligase</keyword>
<evidence type="ECO:0000256" key="4">
    <source>
        <dbReference type="ARBA" id="ARBA00022598"/>
    </source>
</evidence>
<comment type="similarity">
    <text evidence="9">Belongs to the CobB/CbiA family.</text>
</comment>
<feature type="domain" description="CobB/CobQ-like glutamine amidotransferase" evidence="12">
    <location>
        <begin position="259"/>
        <end position="446"/>
    </location>
</feature>
<feature type="compositionally biased region" description="Basic and acidic residues" evidence="10">
    <location>
        <begin position="242"/>
        <end position="251"/>
    </location>
</feature>
<dbReference type="EC" id="6.3.5.9" evidence="9"/>
<comment type="catalytic activity">
    <reaction evidence="9">
        <text>hydrogenobyrinate + 2 L-glutamine + 2 ATP + 2 H2O = hydrogenobyrinate a,c-diamide + 2 L-glutamate + 2 ADP + 2 phosphate + 2 H(+)</text>
        <dbReference type="Rhea" id="RHEA:12544"/>
        <dbReference type="ChEBI" id="CHEBI:15377"/>
        <dbReference type="ChEBI" id="CHEBI:15378"/>
        <dbReference type="ChEBI" id="CHEBI:29985"/>
        <dbReference type="ChEBI" id="CHEBI:30616"/>
        <dbReference type="ChEBI" id="CHEBI:43474"/>
        <dbReference type="ChEBI" id="CHEBI:58359"/>
        <dbReference type="ChEBI" id="CHEBI:77873"/>
        <dbReference type="ChEBI" id="CHEBI:77874"/>
        <dbReference type="ChEBI" id="CHEBI:456216"/>
        <dbReference type="EC" id="6.3.5.9"/>
    </reaction>
</comment>
<dbReference type="UniPathway" id="UPA00148">
    <property type="reaction ID" value="UER00220"/>
</dbReference>
<dbReference type="NCBIfam" id="NF002204">
    <property type="entry name" value="PRK01077.1"/>
    <property type="match status" value="1"/>
</dbReference>
<dbReference type="SUPFAM" id="SSF52540">
    <property type="entry name" value="P-loop containing nucleoside triphosphate hydrolases"/>
    <property type="match status" value="1"/>
</dbReference>
<dbReference type="HAMAP" id="MF_00027">
    <property type="entry name" value="CobB_CbiA"/>
    <property type="match status" value="1"/>
</dbReference>
<dbReference type="InterPro" id="IPR004484">
    <property type="entry name" value="CbiA/CobB_synth"/>
</dbReference>
<evidence type="ECO:0000259" key="12">
    <source>
        <dbReference type="Pfam" id="PF07685"/>
    </source>
</evidence>
<keyword evidence="3 9" id="KW-0169">Cobalamin biosynthesis</keyword>
<gene>
    <name evidence="9" type="primary">cobB</name>
    <name evidence="13" type="ORF">SAMN05444169_7865</name>
</gene>
<dbReference type="GO" id="GO:0042242">
    <property type="term" value="F:cobyrinic acid a,c-diamide synthase activity"/>
    <property type="evidence" value="ECO:0007669"/>
    <property type="project" value="InterPro"/>
</dbReference>
<comment type="cofactor">
    <cofactor evidence="1 9">
        <name>Mg(2+)</name>
        <dbReference type="ChEBI" id="CHEBI:18420"/>
    </cofactor>
</comment>
<dbReference type="PANTHER" id="PTHR43873">
    <property type="entry name" value="COBYRINATE A,C-DIAMIDE SYNTHASE"/>
    <property type="match status" value="1"/>
</dbReference>
<keyword evidence="6 9" id="KW-0067">ATP-binding</keyword>
<dbReference type="InterPro" id="IPR002586">
    <property type="entry name" value="CobQ/CobB/MinD/ParA_Nub-bd_dom"/>
</dbReference>
<evidence type="ECO:0000256" key="10">
    <source>
        <dbReference type="SAM" id="MobiDB-lite"/>
    </source>
</evidence>
<keyword evidence="7 9" id="KW-0460">Magnesium</keyword>